<organism evidence="2 3">
    <name type="scientific">Candidula unifasciata</name>
    <dbReference type="NCBI Taxonomy" id="100452"/>
    <lineage>
        <taxon>Eukaryota</taxon>
        <taxon>Metazoa</taxon>
        <taxon>Spiralia</taxon>
        <taxon>Lophotrochozoa</taxon>
        <taxon>Mollusca</taxon>
        <taxon>Gastropoda</taxon>
        <taxon>Heterobranchia</taxon>
        <taxon>Euthyneura</taxon>
        <taxon>Panpulmonata</taxon>
        <taxon>Eupulmonata</taxon>
        <taxon>Stylommatophora</taxon>
        <taxon>Helicina</taxon>
        <taxon>Helicoidea</taxon>
        <taxon>Geomitridae</taxon>
        <taxon>Candidula</taxon>
    </lineage>
</organism>
<dbReference type="InterPro" id="IPR043502">
    <property type="entry name" value="DNA/RNA_pol_sf"/>
</dbReference>
<protein>
    <recommendedName>
        <fullName evidence="1">Reverse transcriptase domain-containing protein</fullName>
    </recommendedName>
</protein>
<dbReference type="PANTHER" id="PTHR24559">
    <property type="entry name" value="TRANSPOSON TY3-I GAG-POL POLYPROTEIN"/>
    <property type="match status" value="1"/>
</dbReference>
<dbReference type="PANTHER" id="PTHR24559:SF454">
    <property type="entry name" value="RIBONUCLEASE H"/>
    <property type="match status" value="1"/>
</dbReference>
<dbReference type="Proteomes" id="UP000678393">
    <property type="component" value="Unassembled WGS sequence"/>
</dbReference>
<dbReference type="SUPFAM" id="SSF56672">
    <property type="entry name" value="DNA/RNA polymerases"/>
    <property type="match status" value="1"/>
</dbReference>
<evidence type="ECO:0000313" key="2">
    <source>
        <dbReference type="EMBL" id="CAG5128067.1"/>
    </source>
</evidence>
<accession>A0A8S3ZEZ7</accession>
<comment type="caution">
    <text evidence="2">The sequence shown here is derived from an EMBL/GenBank/DDBJ whole genome shotgun (WGS) entry which is preliminary data.</text>
</comment>
<dbReference type="Gene3D" id="3.30.70.270">
    <property type="match status" value="1"/>
</dbReference>
<dbReference type="CDD" id="cd01647">
    <property type="entry name" value="RT_LTR"/>
    <property type="match status" value="1"/>
</dbReference>
<dbReference type="InterPro" id="IPR043128">
    <property type="entry name" value="Rev_trsase/Diguanyl_cyclase"/>
</dbReference>
<dbReference type="EMBL" id="CAJHNH020002910">
    <property type="protein sequence ID" value="CAG5128067.1"/>
    <property type="molecule type" value="Genomic_DNA"/>
</dbReference>
<dbReference type="InterPro" id="IPR053134">
    <property type="entry name" value="RNA-dir_DNA_polymerase"/>
</dbReference>
<dbReference type="InterPro" id="IPR000477">
    <property type="entry name" value="RT_dom"/>
</dbReference>
<name>A0A8S3ZEZ7_9EUPU</name>
<feature type="non-terminal residue" evidence="2">
    <location>
        <position position="1"/>
    </location>
</feature>
<dbReference type="OrthoDB" id="8059659at2759"/>
<keyword evidence="3" id="KW-1185">Reference proteome</keyword>
<dbReference type="Gene3D" id="3.10.10.10">
    <property type="entry name" value="HIV Type 1 Reverse Transcriptase, subunit A, domain 1"/>
    <property type="match status" value="1"/>
</dbReference>
<proteinExistence type="predicted"/>
<evidence type="ECO:0000259" key="1">
    <source>
        <dbReference type="Pfam" id="PF00078"/>
    </source>
</evidence>
<feature type="domain" description="Reverse transcriptase" evidence="1">
    <location>
        <begin position="135"/>
        <end position="194"/>
    </location>
</feature>
<sequence length="211" mass="24349">IENTDRLNSDANFCYVVDETPCNAEESTSLHIVLPALEPKESWKDVEISPSISQEYQHKFQQLLQKFPTTFTDIPGRTTQAVHTIKLVDDCPIKLRPYNLPLHYQEAVEKEIDEMLRLGIIEPSSSPYSFPMVIVKKKDGNIRICIDYRKLNRVTVLDAENMPNIEDLFHRLAGAKYFTRLDLSKGYWQIPLAEDNILPSRHLEACFNLDI</sequence>
<dbReference type="AlphaFoldDB" id="A0A8S3ZEZ7"/>
<dbReference type="Pfam" id="PF00078">
    <property type="entry name" value="RVT_1"/>
    <property type="match status" value="1"/>
</dbReference>
<reference evidence="2" key="1">
    <citation type="submission" date="2021-04" db="EMBL/GenBank/DDBJ databases">
        <authorList>
            <consortium name="Molecular Ecology Group"/>
        </authorList>
    </citation>
    <scope>NUCLEOTIDE SEQUENCE</scope>
</reference>
<evidence type="ECO:0000313" key="3">
    <source>
        <dbReference type="Proteomes" id="UP000678393"/>
    </source>
</evidence>
<gene>
    <name evidence="2" type="ORF">CUNI_LOCUS13625</name>
</gene>